<dbReference type="Proteomes" id="UP001378592">
    <property type="component" value="Unassembled WGS sequence"/>
</dbReference>
<dbReference type="AlphaFoldDB" id="A0AAN9UYL1"/>
<name>A0AAN9UYL1_9ORTH</name>
<comment type="caution">
    <text evidence="2">The sequence shown here is derived from an EMBL/GenBank/DDBJ whole genome shotgun (WGS) entry which is preliminary data.</text>
</comment>
<dbReference type="EMBL" id="JAZDUA010001559">
    <property type="protein sequence ID" value="KAK7788246.1"/>
    <property type="molecule type" value="Genomic_DNA"/>
</dbReference>
<protein>
    <recommendedName>
        <fullName evidence="1">Reverse transcriptase domain-containing protein</fullName>
    </recommendedName>
</protein>
<dbReference type="GO" id="GO:0071897">
    <property type="term" value="P:DNA biosynthetic process"/>
    <property type="evidence" value="ECO:0007669"/>
    <property type="project" value="UniProtKB-ARBA"/>
</dbReference>
<proteinExistence type="predicted"/>
<dbReference type="Gene3D" id="3.30.70.270">
    <property type="match status" value="1"/>
</dbReference>
<sequence length="955" mass="106206">MLARLEAEGIAKGEKFINQYLLEHIPGRTLDAIKGARRKKEYKIMVGAAQNDLASSRPIEREIPDDDDEDMEVGGPAGPSTIVDDAAAMLGEAIKTLEETVRNIRGWRSEELLQLTAKSREPGEAPCEGVSQWLLDVFPPASVTPRRINTPLVNPSRAQRRRSEYARVQKLWRKSMASAVRAVLSEGEVRNEAPFSALARHWGAFVSQASVAVSEDPAWEQHPALVHLWAPIKVEEVEGAKLPFRSAAGPDRLSVRQWRAVPSSVRALLYVKVMRDGGFPAALMASRTVFLPKTLDGEDPANYRPISIMSVVVREFHKILANRIRSANILDMRQRYFEDGCAQNVAALSAAIYHARTKLRELHVVSLDVAKAFDSVSHDAIEIALRKRGFPWPFIHYVKGVYATSSTTFEHRGCSSPLYKLGRGVRQGDPLSPILFCLVVDDILSAIPPDVGFNLGDVKINCIAYADDLVLMSSTQWGMETSLRRVGEEAAKYGLLFNAKKSSALSLVPAGKQKKIKVVTDNLFRLGDGALIPQMTTTTCWKYLGVEFTCEGASKTSDDLRALLERVTKAPLKPQQRLKILRTFLIPKFYHGIVLSGTTLKRLRQLDLQSRAAVRRWLRLPHDVSKAFFHATVADGGLGIPAFETTIPALMRDRLAALASSPVPMFAAVGNAEWTGKRLQWASRLVEQRGMDLTTTAKRSKYWRDMLYASVDGRELRECRKTNLSTLWVDSGAHRIPGRDFVQHVHTRINCLPTAVRVSRGVRRSTRDVRCRAGCQETETAAHVVQNCHRTHGGRVKRHDAVCRVLAAGLRRGGWCVEEEPIVPTREGDRKPDLVCRKDELVKVVDAQIVSGAGSLDEAHKRKCKYYSQNPDMTPKISEKYAVAPKNVSYTSCTISWRGVWSSRSQGDLLLMGLTKGLLGTLTTRVLQGSHTNWTRFNKITSVCHRSAAEREGVG</sequence>
<evidence type="ECO:0000313" key="3">
    <source>
        <dbReference type="Proteomes" id="UP001378592"/>
    </source>
</evidence>
<keyword evidence="3" id="KW-1185">Reference proteome</keyword>
<organism evidence="2 3">
    <name type="scientific">Gryllus longicercus</name>
    <dbReference type="NCBI Taxonomy" id="2509291"/>
    <lineage>
        <taxon>Eukaryota</taxon>
        <taxon>Metazoa</taxon>
        <taxon>Ecdysozoa</taxon>
        <taxon>Arthropoda</taxon>
        <taxon>Hexapoda</taxon>
        <taxon>Insecta</taxon>
        <taxon>Pterygota</taxon>
        <taxon>Neoptera</taxon>
        <taxon>Polyneoptera</taxon>
        <taxon>Orthoptera</taxon>
        <taxon>Ensifera</taxon>
        <taxon>Gryllidea</taxon>
        <taxon>Grylloidea</taxon>
        <taxon>Gryllidae</taxon>
        <taxon>Gryllinae</taxon>
        <taxon>Gryllus</taxon>
    </lineage>
</organism>
<evidence type="ECO:0000259" key="1">
    <source>
        <dbReference type="PROSITE" id="PS50878"/>
    </source>
</evidence>
<feature type="domain" description="Reverse transcriptase" evidence="1">
    <location>
        <begin position="272"/>
        <end position="548"/>
    </location>
</feature>
<evidence type="ECO:0000313" key="2">
    <source>
        <dbReference type="EMBL" id="KAK7788246.1"/>
    </source>
</evidence>
<dbReference type="InterPro" id="IPR043128">
    <property type="entry name" value="Rev_trsase/Diguanyl_cyclase"/>
</dbReference>
<dbReference type="CDD" id="cd01650">
    <property type="entry name" value="RT_nLTR_like"/>
    <property type="match status" value="1"/>
</dbReference>
<dbReference type="InterPro" id="IPR000477">
    <property type="entry name" value="RT_dom"/>
</dbReference>
<gene>
    <name evidence="2" type="ORF">R5R35_001099</name>
</gene>
<accession>A0AAN9UYL1</accession>
<dbReference type="SUPFAM" id="SSF56672">
    <property type="entry name" value="DNA/RNA polymerases"/>
    <property type="match status" value="1"/>
</dbReference>
<dbReference type="PROSITE" id="PS50878">
    <property type="entry name" value="RT_POL"/>
    <property type="match status" value="1"/>
</dbReference>
<dbReference type="PANTHER" id="PTHR19446">
    <property type="entry name" value="REVERSE TRANSCRIPTASES"/>
    <property type="match status" value="1"/>
</dbReference>
<dbReference type="InterPro" id="IPR043502">
    <property type="entry name" value="DNA/RNA_pol_sf"/>
</dbReference>
<reference evidence="2 3" key="1">
    <citation type="submission" date="2024-03" db="EMBL/GenBank/DDBJ databases">
        <title>The genome assembly and annotation of the cricket Gryllus longicercus Weissman &amp; Gray.</title>
        <authorList>
            <person name="Szrajer S."/>
            <person name="Gray D."/>
            <person name="Ylla G."/>
        </authorList>
    </citation>
    <scope>NUCLEOTIDE SEQUENCE [LARGE SCALE GENOMIC DNA]</scope>
    <source>
        <strain evidence="2">DAG 2021-001</strain>
        <tissue evidence="2">Whole body minus gut</tissue>
    </source>
</reference>
<dbReference type="Pfam" id="PF00078">
    <property type="entry name" value="RVT_1"/>
    <property type="match status" value="1"/>
</dbReference>